<dbReference type="PANTHER" id="PTHR30043:SF1">
    <property type="entry name" value="ABC TRANSPORT SYSTEM PERMEASE PROTEIN P69"/>
    <property type="match status" value="1"/>
</dbReference>
<accession>A0A917N7C5</accession>
<comment type="caution">
    <text evidence="9">The sequence shown here is derived from an EMBL/GenBank/DDBJ whole genome shotgun (WGS) entry which is preliminary data.</text>
</comment>
<evidence type="ECO:0000256" key="7">
    <source>
        <dbReference type="RuleBase" id="RU363032"/>
    </source>
</evidence>
<reference evidence="9" key="2">
    <citation type="submission" date="2020-09" db="EMBL/GenBank/DDBJ databases">
        <authorList>
            <person name="Sun Q."/>
            <person name="Sedlacek I."/>
        </authorList>
    </citation>
    <scope>NUCLEOTIDE SEQUENCE</scope>
    <source>
        <strain evidence="9">CCM 8433</strain>
    </source>
</reference>
<gene>
    <name evidence="9" type="ORF">GCM10011482_23810</name>
</gene>
<dbReference type="Proteomes" id="UP000622610">
    <property type="component" value="Unassembled WGS sequence"/>
</dbReference>
<feature type="transmembrane region" description="Helical" evidence="7">
    <location>
        <begin position="16"/>
        <end position="34"/>
    </location>
</feature>
<dbReference type="GO" id="GO:0055085">
    <property type="term" value="P:transmembrane transport"/>
    <property type="evidence" value="ECO:0007669"/>
    <property type="project" value="InterPro"/>
</dbReference>
<dbReference type="SUPFAM" id="SSF161098">
    <property type="entry name" value="MetI-like"/>
    <property type="match status" value="1"/>
</dbReference>
<feature type="transmembrane region" description="Helical" evidence="7">
    <location>
        <begin position="235"/>
        <end position="253"/>
    </location>
</feature>
<evidence type="ECO:0000259" key="8">
    <source>
        <dbReference type="PROSITE" id="PS50928"/>
    </source>
</evidence>
<keyword evidence="10" id="KW-1185">Reference proteome</keyword>
<name>A0A917N7C5_9ENTE</name>
<evidence type="ECO:0000256" key="1">
    <source>
        <dbReference type="ARBA" id="ARBA00004651"/>
    </source>
</evidence>
<comment type="subcellular location">
    <subcellularLocation>
        <location evidence="1 7">Cell membrane</location>
        <topology evidence="1 7">Multi-pass membrane protein</topology>
    </subcellularLocation>
</comment>
<comment type="similarity">
    <text evidence="7">Belongs to the binding-protein-dependent transport system permease family.</text>
</comment>
<keyword evidence="2 7" id="KW-0813">Transport</keyword>
<dbReference type="PANTHER" id="PTHR30043">
    <property type="entry name" value="PHOSPHONATES TRANSPORT SYSTEM PERMEASE PROTEIN"/>
    <property type="match status" value="1"/>
</dbReference>
<protein>
    <recommendedName>
        <fullName evidence="8">ABC transmembrane type-1 domain-containing protein</fullName>
    </recommendedName>
</protein>
<dbReference type="AlphaFoldDB" id="A0A917N7C5"/>
<dbReference type="InterPro" id="IPR000515">
    <property type="entry name" value="MetI-like"/>
</dbReference>
<evidence type="ECO:0000256" key="5">
    <source>
        <dbReference type="ARBA" id="ARBA00022989"/>
    </source>
</evidence>
<keyword evidence="6 7" id="KW-0472">Membrane</keyword>
<keyword evidence="4 7" id="KW-0812">Transmembrane</keyword>
<dbReference type="EMBL" id="BMDT01000015">
    <property type="protein sequence ID" value="GGI66727.1"/>
    <property type="molecule type" value="Genomic_DNA"/>
</dbReference>
<evidence type="ECO:0000256" key="3">
    <source>
        <dbReference type="ARBA" id="ARBA00022475"/>
    </source>
</evidence>
<evidence type="ECO:0000256" key="6">
    <source>
        <dbReference type="ARBA" id="ARBA00023136"/>
    </source>
</evidence>
<feature type="domain" description="ABC transmembrane type-1" evidence="8">
    <location>
        <begin position="70"/>
        <end position="253"/>
    </location>
</feature>
<dbReference type="InterPro" id="IPR035906">
    <property type="entry name" value="MetI-like_sf"/>
</dbReference>
<feature type="transmembrane region" description="Helical" evidence="7">
    <location>
        <begin position="205"/>
        <end position="223"/>
    </location>
</feature>
<evidence type="ECO:0000313" key="10">
    <source>
        <dbReference type="Proteomes" id="UP000622610"/>
    </source>
</evidence>
<feature type="transmembrane region" description="Helical" evidence="7">
    <location>
        <begin position="107"/>
        <end position="134"/>
    </location>
</feature>
<proteinExistence type="inferred from homology"/>
<dbReference type="RefSeq" id="WP_188368545.1">
    <property type="nucleotide sequence ID" value="NZ_BMDT01000015.1"/>
</dbReference>
<dbReference type="Gene3D" id="1.10.3720.10">
    <property type="entry name" value="MetI-like"/>
    <property type="match status" value="1"/>
</dbReference>
<keyword evidence="5 7" id="KW-1133">Transmembrane helix</keyword>
<evidence type="ECO:0000313" key="9">
    <source>
        <dbReference type="EMBL" id="GGI66727.1"/>
    </source>
</evidence>
<dbReference type="PROSITE" id="PS50928">
    <property type="entry name" value="ABC_TM1"/>
    <property type="match status" value="1"/>
</dbReference>
<sequence length="265" mass="28613">MTQSIKLTPTKDKVRTFSIIVGLLTLFIVSLNGLQLDLDKFMTRFANMGTVLSKFVALDLLAMNEIISELLLSIFTAIGALFIGTILSLIFAFLAARNIAPSNLLSILIKAMISIIRAVPALVWILMIVASLGFGVQSGLVGLIFPTVGYLTKSFIASIEDQKDTVIETMRATGASWLQLIFEGLLPGLVSVFLSWIAIRLEGNIAESISLGMVGAGGIGMVLTKAIGQYNYPKITTIVLVIFIVMFTVELLVNQLKKNLANAQA</sequence>
<evidence type="ECO:0000256" key="4">
    <source>
        <dbReference type="ARBA" id="ARBA00022692"/>
    </source>
</evidence>
<keyword evidence="3" id="KW-1003">Cell membrane</keyword>
<feature type="transmembrane region" description="Helical" evidence="7">
    <location>
        <begin position="180"/>
        <end position="199"/>
    </location>
</feature>
<organism evidence="9 10">
    <name type="scientific">Enterococcus alcedinis</name>
    <dbReference type="NCBI Taxonomy" id="1274384"/>
    <lineage>
        <taxon>Bacteria</taxon>
        <taxon>Bacillati</taxon>
        <taxon>Bacillota</taxon>
        <taxon>Bacilli</taxon>
        <taxon>Lactobacillales</taxon>
        <taxon>Enterococcaceae</taxon>
        <taxon>Enterococcus</taxon>
    </lineage>
</organism>
<dbReference type="CDD" id="cd06261">
    <property type="entry name" value="TM_PBP2"/>
    <property type="match status" value="1"/>
</dbReference>
<feature type="transmembrane region" description="Helical" evidence="7">
    <location>
        <begin position="140"/>
        <end position="159"/>
    </location>
</feature>
<feature type="transmembrane region" description="Helical" evidence="7">
    <location>
        <begin position="70"/>
        <end position="95"/>
    </location>
</feature>
<evidence type="ECO:0000256" key="2">
    <source>
        <dbReference type="ARBA" id="ARBA00022448"/>
    </source>
</evidence>
<dbReference type="Pfam" id="PF00528">
    <property type="entry name" value="BPD_transp_1"/>
    <property type="match status" value="1"/>
</dbReference>
<reference evidence="9" key="1">
    <citation type="journal article" date="2014" name="Int. J. Syst. Evol. Microbiol.">
        <title>Complete genome sequence of Corynebacterium casei LMG S-19264T (=DSM 44701T), isolated from a smear-ripened cheese.</title>
        <authorList>
            <consortium name="US DOE Joint Genome Institute (JGI-PGF)"/>
            <person name="Walter F."/>
            <person name="Albersmeier A."/>
            <person name="Kalinowski J."/>
            <person name="Ruckert C."/>
        </authorList>
    </citation>
    <scope>NUCLEOTIDE SEQUENCE</scope>
    <source>
        <strain evidence="9">CCM 8433</strain>
    </source>
</reference>
<dbReference type="GO" id="GO:0005886">
    <property type="term" value="C:plasma membrane"/>
    <property type="evidence" value="ECO:0007669"/>
    <property type="project" value="UniProtKB-SubCell"/>
</dbReference>